<dbReference type="RefSeq" id="WP_039228055.1">
    <property type="nucleotide sequence ID" value="NZ_JENX01000026.1"/>
</dbReference>
<dbReference type="InterPro" id="IPR044925">
    <property type="entry name" value="His-Me_finger_sf"/>
</dbReference>
<dbReference type="InterPro" id="IPR003615">
    <property type="entry name" value="HNH_nuc"/>
</dbReference>
<evidence type="ECO:0000313" key="3">
    <source>
        <dbReference type="Proteomes" id="UP000027937"/>
    </source>
</evidence>
<feature type="domain" description="HNH nuclease" evidence="1">
    <location>
        <begin position="117"/>
        <end position="159"/>
    </location>
</feature>
<name>A0ABR4TGV4_CLOHA</name>
<accession>A0ABR4TGV4</accession>
<comment type="caution">
    <text evidence="2">The sequence shown here is derived from an EMBL/GenBank/DDBJ whole genome shotgun (WGS) entry which is preliminary data.</text>
</comment>
<reference evidence="2 3" key="1">
    <citation type="submission" date="2014-02" db="EMBL/GenBank/DDBJ databases">
        <title>Plasmidome dynamics in the species complex Clostridium novyi sensu lato converts strains of independent lineages into distinctly different pathogens.</title>
        <authorList>
            <person name="Skarin H."/>
            <person name="Segerman B."/>
        </authorList>
    </citation>
    <scope>NUCLEOTIDE SEQUENCE [LARGE SCALE GENOMIC DNA]</scope>
    <source>
        <strain evidence="2 3">NCTC 9693</strain>
    </source>
</reference>
<dbReference type="Pfam" id="PF13392">
    <property type="entry name" value="HNH_3"/>
    <property type="match status" value="1"/>
</dbReference>
<dbReference type="SUPFAM" id="SSF54060">
    <property type="entry name" value="His-Me finger endonucleases"/>
    <property type="match status" value="1"/>
</dbReference>
<protein>
    <recommendedName>
        <fullName evidence="1">HNH nuclease domain-containing protein</fullName>
    </recommendedName>
</protein>
<dbReference type="Proteomes" id="UP000027937">
    <property type="component" value="Unassembled WGS sequence"/>
</dbReference>
<keyword evidence="3" id="KW-1185">Reference proteome</keyword>
<proteinExistence type="predicted"/>
<evidence type="ECO:0000313" key="2">
    <source>
        <dbReference type="EMBL" id="KEI18229.1"/>
    </source>
</evidence>
<organism evidence="2 3">
    <name type="scientific">Clostridium haemolyticum NCTC 9693</name>
    <dbReference type="NCBI Taxonomy" id="1443114"/>
    <lineage>
        <taxon>Bacteria</taxon>
        <taxon>Bacillati</taxon>
        <taxon>Bacillota</taxon>
        <taxon>Clostridia</taxon>
        <taxon>Eubacteriales</taxon>
        <taxon>Clostridiaceae</taxon>
        <taxon>Clostridium</taxon>
    </lineage>
</organism>
<dbReference type="Gene3D" id="3.90.75.20">
    <property type="match status" value="1"/>
</dbReference>
<sequence>MAHVFTAEQSDFIKNNVKGISTKELTAKFNKHFLLNLTINQIEAFKKRHKLKSGLTGQFPKGYKPWNKGIKGVYNKGCEKTWFKNGHKPHNHKEVGSERITADGYTEIKIKEPNKWRLKHHLIWEKHNGPIPKGHMIIFGDGNRANFNINNLILVSKHQLLILNKKKLIKNDANLTRTGILIADIYKKISEVNKHVQK</sequence>
<evidence type="ECO:0000259" key="1">
    <source>
        <dbReference type="Pfam" id="PF13392"/>
    </source>
</evidence>
<dbReference type="EMBL" id="JENX01000026">
    <property type="protein sequence ID" value="KEI18229.1"/>
    <property type="molecule type" value="Genomic_DNA"/>
</dbReference>
<gene>
    <name evidence="2" type="ORF">Z960_03635</name>
</gene>